<protein>
    <recommendedName>
        <fullName evidence="6">Flagellar protein FlgN</fullName>
    </recommendedName>
</protein>
<dbReference type="STRING" id="1817772.A2527_08885"/>
<dbReference type="GO" id="GO:0044780">
    <property type="term" value="P:bacterial-type flagellum assembly"/>
    <property type="evidence" value="ECO:0007669"/>
    <property type="project" value="InterPro"/>
</dbReference>
<evidence type="ECO:0000256" key="1">
    <source>
        <dbReference type="ARBA" id="ARBA00002397"/>
    </source>
</evidence>
<evidence type="ECO:0008006" key="6">
    <source>
        <dbReference type="Google" id="ProtNLM"/>
    </source>
</evidence>
<gene>
    <name evidence="4" type="ORF">A2527_08885</name>
</gene>
<comment type="similarity">
    <text evidence="2">Belongs to the FlgN family.</text>
</comment>
<evidence type="ECO:0000256" key="2">
    <source>
        <dbReference type="ARBA" id="ARBA00007703"/>
    </source>
</evidence>
<comment type="function">
    <text evidence="1">Required for the efficient initiation of filament assembly.</text>
</comment>
<evidence type="ECO:0000256" key="3">
    <source>
        <dbReference type="ARBA" id="ARBA00022795"/>
    </source>
</evidence>
<accession>A0A1F6GAY7</accession>
<reference evidence="4 5" key="1">
    <citation type="journal article" date="2016" name="Nat. Commun.">
        <title>Thousands of microbial genomes shed light on interconnected biogeochemical processes in an aquifer system.</title>
        <authorList>
            <person name="Anantharaman K."/>
            <person name="Brown C.T."/>
            <person name="Hug L.A."/>
            <person name="Sharon I."/>
            <person name="Castelle C.J."/>
            <person name="Probst A.J."/>
            <person name="Thomas B.C."/>
            <person name="Singh A."/>
            <person name="Wilkins M.J."/>
            <person name="Karaoz U."/>
            <person name="Brodie E.L."/>
            <person name="Williams K.H."/>
            <person name="Hubbard S.S."/>
            <person name="Banfield J.F."/>
        </authorList>
    </citation>
    <scope>NUCLEOTIDE SEQUENCE [LARGE SCALE GENOMIC DNA]</scope>
</reference>
<dbReference type="AlphaFoldDB" id="A0A1F6GAY7"/>
<dbReference type="Gene3D" id="1.20.58.300">
    <property type="entry name" value="FlgN-like"/>
    <property type="match status" value="1"/>
</dbReference>
<name>A0A1F6GAY7_9PROT</name>
<proteinExistence type="inferred from homology"/>
<organism evidence="4 5">
    <name type="scientific">Candidatus Lambdaproteobacteria bacterium RIFOXYD2_FULL_50_16</name>
    <dbReference type="NCBI Taxonomy" id="1817772"/>
    <lineage>
        <taxon>Bacteria</taxon>
        <taxon>Pseudomonadati</taxon>
        <taxon>Pseudomonadota</taxon>
        <taxon>Candidatus Lambdaproteobacteria</taxon>
    </lineage>
</organism>
<dbReference type="Pfam" id="PF05130">
    <property type="entry name" value="FlgN"/>
    <property type="match status" value="1"/>
</dbReference>
<dbReference type="EMBL" id="MFNE01000026">
    <property type="protein sequence ID" value="OGG95275.1"/>
    <property type="molecule type" value="Genomic_DNA"/>
</dbReference>
<evidence type="ECO:0000313" key="4">
    <source>
        <dbReference type="EMBL" id="OGG95275.1"/>
    </source>
</evidence>
<comment type="caution">
    <text evidence="4">The sequence shown here is derived from an EMBL/GenBank/DDBJ whole genome shotgun (WGS) entry which is preliminary data.</text>
</comment>
<dbReference type="InterPro" id="IPR007809">
    <property type="entry name" value="FlgN-like"/>
</dbReference>
<sequence>MILDTLIENLESQVEWHQMLLDILGLEGELDQRVMLNDLEDVLCQRDRIGERIKALEGRRQTVVAKLIDDLALPPATNLEGIAQVVEPLKAEKLRKLKNQLLSLIGPIRDRSRKNAERAQARLNCFTEVYDGVQKTFDRRPTYSPWGQMKKPHGSVFLAKSV</sequence>
<evidence type="ECO:0000313" key="5">
    <source>
        <dbReference type="Proteomes" id="UP000178449"/>
    </source>
</evidence>
<dbReference type="Proteomes" id="UP000178449">
    <property type="component" value="Unassembled WGS sequence"/>
</dbReference>
<dbReference type="SUPFAM" id="SSF140566">
    <property type="entry name" value="FlgN-like"/>
    <property type="match status" value="1"/>
</dbReference>
<keyword evidence="3" id="KW-1005">Bacterial flagellum biogenesis</keyword>
<dbReference type="InterPro" id="IPR036679">
    <property type="entry name" value="FlgN-like_sf"/>
</dbReference>